<feature type="domain" description="Cas9 alpha-helical lobe" evidence="1">
    <location>
        <begin position="207"/>
        <end position="291"/>
    </location>
</feature>
<dbReference type="Proteomes" id="UP000051647">
    <property type="component" value="Unassembled WGS sequence"/>
</dbReference>
<dbReference type="PATRIC" id="fig|1423815.3.peg.599"/>
<protein>
    <submittedName>
        <fullName evidence="2">CRISPR-associated protein, Csn1 family</fullName>
    </submittedName>
</protein>
<dbReference type="AlphaFoldDB" id="A0A0R1SBI7"/>
<accession>A0A0R1SBI7</accession>
<dbReference type="STRING" id="1423815.FC27_GL000591"/>
<evidence type="ECO:0000313" key="2">
    <source>
        <dbReference type="EMBL" id="KRL66449.1"/>
    </source>
</evidence>
<dbReference type="InterPro" id="IPR040619">
    <property type="entry name" value="Cas9_alpha-helical_lobe"/>
</dbReference>
<dbReference type="Gene3D" id="3.30.420.10">
    <property type="entry name" value="Ribonuclease H-like superfamily/Ribonuclease H"/>
    <property type="match status" value="1"/>
</dbReference>
<proteinExistence type="predicted"/>
<organism evidence="2 3">
    <name type="scientific">Companilactobacillus versmoldensis DSM 14857 = KCTC 3814</name>
    <dbReference type="NCBI Taxonomy" id="1423815"/>
    <lineage>
        <taxon>Bacteria</taxon>
        <taxon>Bacillati</taxon>
        <taxon>Bacillota</taxon>
        <taxon>Bacilli</taxon>
        <taxon>Lactobacillales</taxon>
        <taxon>Lactobacillaceae</taxon>
        <taxon>Companilactobacillus</taxon>
    </lineage>
</organism>
<dbReference type="GO" id="GO:0004519">
    <property type="term" value="F:endonuclease activity"/>
    <property type="evidence" value="ECO:0007669"/>
    <property type="project" value="InterPro"/>
</dbReference>
<dbReference type="InterPro" id="IPR036397">
    <property type="entry name" value="RNaseH_sf"/>
</dbReference>
<evidence type="ECO:0000259" key="1">
    <source>
        <dbReference type="Pfam" id="PF18470"/>
    </source>
</evidence>
<keyword evidence="3" id="KW-1185">Reference proteome</keyword>
<reference evidence="2 3" key="1">
    <citation type="journal article" date="2015" name="Genome Announc.">
        <title>Expanding the biotechnology potential of lactobacilli through comparative genomics of 213 strains and associated genera.</title>
        <authorList>
            <person name="Sun Z."/>
            <person name="Harris H.M."/>
            <person name="McCann A."/>
            <person name="Guo C."/>
            <person name="Argimon S."/>
            <person name="Zhang W."/>
            <person name="Yang X."/>
            <person name="Jeffery I.B."/>
            <person name="Cooney J.C."/>
            <person name="Kagawa T.F."/>
            <person name="Liu W."/>
            <person name="Song Y."/>
            <person name="Salvetti E."/>
            <person name="Wrobel A."/>
            <person name="Rasinkangas P."/>
            <person name="Parkhill J."/>
            <person name="Rea M.C."/>
            <person name="O'Sullivan O."/>
            <person name="Ritari J."/>
            <person name="Douillard F.P."/>
            <person name="Paul Ross R."/>
            <person name="Yang R."/>
            <person name="Briner A.E."/>
            <person name="Felis G.E."/>
            <person name="de Vos W.M."/>
            <person name="Barrangou R."/>
            <person name="Klaenhammer T.R."/>
            <person name="Caufield P.W."/>
            <person name="Cui Y."/>
            <person name="Zhang H."/>
            <person name="O'Toole P.W."/>
        </authorList>
    </citation>
    <scope>NUCLEOTIDE SEQUENCE [LARGE SCALE GENOMIC DNA]</scope>
    <source>
        <strain evidence="2 3">DSM 14857</strain>
    </source>
</reference>
<comment type="caution">
    <text evidence="2">The sequence shown here is derived from an EMBL/GenBank/DDBJ whole genome shotgun (WGS) entry which is preliminary data.</text>
</comment>
<gene>
    <name evidence="2" type="ORF">FC27_GL000591</name>
</gene>
<dbReference type="NCBIfam" id="TIGR01865">
    <property type="entry name" value="cas_Csn1"/>
    <property type="match status" value="1"/>
</dbReference>
<evidence type="ECO:0000313" key="3">
    <source>
        <dbReference type="Proteomes" id="UP000051647"/>
    </source>
</evidence>
<sequence>MTGRKKQRRQDTIKLFHKYNLLGEADLKQYSEILDSNQNPYQIRVKGLSEKLSAEELVIALFYIVKKRGISYDLQDAEIEDDDSGSDYGNALRINTLQLKKMFPAEIQLERLERLKAVRGQITIEDEESRTVLLNVFPTKEYVKEAKKIIEQQSQFYPEVLTDDFVDSYLSILQRKRDYFVGPGSEKSRTDYGIYKKDGRTLDNLFEELIGKCSVYEEELRASGASYTAQYFNLLNDLNNLRISTREDQRLTTEDKAKIIEEILDPEKKSIQMMRIIKKVADCTDDEIKGFRIDDKGKPDLHSMAVYRKFRRSMIDAGIDFSKLTHEFIDDLSFTMTLNTENDEIRKQLLKKSQNYDFLTEELIQAIIDNKTSMDIKSNNKWHRFSLKLMNQLIPDMTNRSIEQMTLINELGLRKKDDNELLNTKFIPYRQIAKEIFSPVASKSVREALKIVNAVLKKYGHIDYLVVEMPRDKNEDEAKKKIEQFQKENRTQKDKALESFTRSVGSKKTVEDALARYSGKLYFKIHLWYQQDGIDLYNG</sequence>
<dbReference type="Pfam" id="PF18470">
    <property type="entry name" value="Cas9_a"/>
    <property type="match status" value="1"/>
</dbReference>
<dbReference type="InterPro" id="IPR028629">
    <property type="entry name" value="Cas9"/>
</dbReference>
<name>A0A0R1SBI7_9LACO</name>
<dbReference type="GO" id="GO:0003676">
    <property type="term" value="F:nucleic acid binding"/>
    <property type="evidence" value="ECO:0007669"/>
    <property type="project" value="InterPro"/>
</dbReference>
<dbReference type="eggNOG" id="COG3513">
    <property type="taxonomic scope" value="Bacteria"/>
</dbReference>
<dbReference type="EMBL" id="AZFA01000014">
    <property type="protein sequence ID" value="KRL66449.1"/>
    <property type="molecule type" value="Genomic_DNA"/>
</dbReference>